<protein>
    <submittedName>
        <fullName evidence="2">Epimerase</fullName>
    </submittedName>
</protein>
<dbReference type="Gene3D" id="3.40.50.720">
    <property type="entry name" value="NAD(P)-binding Rossmann-like Domain"/>
    <property type="match status" value="1"/>
</dbReference>
<dbReference type="STRING" id="69395.AQ619_13015"/>
<dbReference type="RefSeq" id="WP_062148322.1">
    <property type="nucleotide sequence ID" value="NZ_CP013002.1"/>
</dbReference>
<dbReference type="SUPFAM" id="SSF51735">
    <property type="entry name" value="NAD(P)-binding Rossmann-fold domains"/>
    <property type="match status" value="1"/>
</dbReference>
<dbReference type="EMBL" id="CP013002">
    <property type="protein sequence ID" value="ALL14185.1"/>
    <property type="molecule type" value="Genomic_DNA"/>
</dbReference>
<keyword evidence="3" id="KW-1185">Reference proteome</keyword>
<dbReference type="KEGG" id="chq:AQ619_13015"/>
<proteinExistence type="predicted"/>
<evidence type="ECO:0000313" key="2">
    <source>
        <dbReference type="EMBL" id="ALL14185.1"/>
    </source>
</evidence>
<dbReference type="OrthoDB" id="9801785at2"/>
<organism evidence="2 3">
    <name type="scientific">Caulobacter henricii</name>
    <dbReference type="NCBI Taxonomy" id="69395"/>
    <lineage>
        <taxon>Bacteria</taxon>
        <taxon>Pseudomonadati</taxon>
        <taxon>Pseudomonadota</taxon>
        <taxon>Alphaproteobacteria</taxon>
        <taxon>Caulobacterales</taxon>
        <taxon>Caulobacteraceae</taxon>
        <taxon>Caulobacter</taxon>
    </lineage>
</organism>
<gene>
    <name evidence="2" type="ORF">AQ619_13015</name>
</gene>
<feature type="domain" description="NAD-dependent epimerase/dehydratase" evidence="1">
    <location>
        <begin position="20"/>
        <end position="229"/>
    </location>
</feature>
<reference evidence="2 3" key="1">
    <citation type="submission" date="2015-10" db="EMBL/GenBank/DDBJ databases">
        <title>Conservation of the essential genome among Caulobacter and Brevundimonas species.</title>
        <authorList>
            <person name="Scott D."/>
            <person name="Ely B."/>
        </authorList>
    </citation>
    <scope>NUCLEOTIDE SEQUENCE [LARGE SCALE GENOMIC DNA]</scope>
    <source>
        <strain evidence="2 3">CB4</strain>
    </source>
</reference>
<dbReference type="InterPro" id="IPR001509">
    <property type="entry name" value="Epimerase_deHydtase"/>
</dbReference>
<dbReference type="Proteomes" id="UP000056905">
    <property type="component" value="Chromosome"/>
</dbReference>
<evidence type="ECO:0000259" key="1">
    <source>
        <dbReference type="Pfam" id="PF01370"/>
    </source>
</evidence>
<dbReference type="InterPro" id="IPR036291">
    <property type="entry name" value="NAD(P)-bd_dom_sf"/>
</dbReference>
<name>A0A0P0P1S6_9CAUL</name>
<evidence type="ECO:0000313" key="3">
    <source>
        <dbReference type="Proteomes" id="UP000056905"/>
    </source>
</evidence>
<dbReference type="InterPro" id="IPR050177">
    <property type="entry name" value="Lipid_A_modif_metabolic_enz"/>
</dbReference>
<dbReference type="AlphaFoldDB" id="A0A0P0P1S6"/>
<accession>A0A0P0P1S6</accession>
<sequence>MSTNTRQAKQGELSVAHGKIVVFGGSGFIGSHLLKRLVNTHAGRVVSADIRPPKEPLEGVTYIEADVRDLSNLTIEGPVETIFNFAAVHTTPGHQTYEYYETNIAGATQITAFARRTGCIDIVFTSSISVYGPSEETMTEASLPAPESAYGWSKWLAEGIHRAWLHEAENRRLLIVRPAVIFGAGEGGNFTRLASLLKKGFFVFPGRRDTIKACFYVEDLLEAVQRAHALKQRFILFNGSYPDRYTIEQIVLAFCAAHFTRARTFTLPHALLMMAAILARPMSAAGIGIHPERITKLVKSTDIIPGWLQAQGWAEPGRLPWALKRWSTDSEGRFV</sequence>
<dbReference type="Pfam" id="PF01370">
    <property type="entry name" value="Epimerase"/>
    <property type="match status" value="1"/>
</dbReference>
<dbReference type="PANTHER" id="PTHR43245">
    <property type="entry name" value="BIFUNCTIONAL POLYMYXIN RESISTANCE PROTEIN ARNA"/>
    <property type="match status" value="1"/>
</dbReference>